<feature type="compositionally biased region" description="Basic and acidic residues" evidence="1">
    <location>
        <begin position="618"/>
        <end position="627"/>
    </location>
</feature>
<keyword evidence="3" id="KW-1185">Reference proteome</keyword>
<dbReference type="EMBL" id="AP025315">
    <property type="protein sequence ID" value="BDD11455.1"/>
    <property type="molecule type" value="Genomic_DNA"/>
</dbReference>
<proteinExistence type="predicted"/>
<dbReference type="AlphaFoldDB" id="A0AAU9DJP5"/>
<protein>
    <submittedName>
        <fullName evidence="2">Uncharacterized protein</fullName>
    </submittedName>
</protein>
<accession>A0AAU9DJP5</accession>
<organism evidence="2 3">
    <name type="scientific">Fulvitalea axinellae</name>
    <dbReference type="NCBI Taxonomy" id="1182444"/>
    <lineage>
        <taxon>Bacteria</taxon>
        <taxon>Pseudomonadati</taxon>
        <taxon>Bacteroidota</taxon>
        <taxon>Cytophagia</taxon>
        <taxon>Cytophagales</taxon>
        <taxon>Persicobacteraceae</taxon>
        <taxon>Fulvitalea</taxon>
    </lineage>
</organism>
<dbReference type="Proteomes" id="UP001348817">
    <property type="component" value="Plasmid pFA1"/>
</dbReference>
<dbReference type="KEGG" id="fax:FUAX_38870"/>
<evidence type="ECO:0000313" key="3">
    <source>
        <dbReference type="Proteomes" id="UP001348817"/>
    </source>
</evidence>
<keyword evidence="2" id="KW-0614">Plasmid</keyword>
<dbReference type="RefSeq" id="WP_338394951.1">
    <property type="nucleotide sequence ID" value="NZ_AP025315.1"/>
</dbReference>
<feature type="region of interest" description="Disordered" evidence="1">
    <location>
        <begin position="618"/>
        <end position="656"/>
    </location>
</feature>
<evidence type="ECO:0000313" key="2">
    <source>
        <dbReference type="EMBL" id="BDD11455.1"/>
    </source>
</evidence>
<feature type="region of interest" description="Disordered" evidence="1">
    <location>
        <begin position="1"/>
        <end position="24"/>
    </location>
</feature>
<name>A0AAU9DJP5_9BACT</name>
<gene>
    <name evidence="2" type="ORF">FUAX_38870</name>
</gene>
<feature type="compositionally biased region" description="Basic and acidic residues" evidence="1">
    <location>
        <begin position="639"/>
        <end position="656"/>
    </location>
</feature>
<reference evidence="2 3" key="1">
    <citation type="submission" date="2021-12" db="EMBL/GenBank/DDBJ databases">
        <title>Genome sequencing of bacteria with rrn-lacking chromosome and rrn-plasmid.</title>
        <authorList>
            <person name="Anda M."/>
            <person name="Iwasaki W."/>
        </authorList>
    </citation>
    <scope>NUCLEOTIDE SEQUENCE [LARGE SCALE GENOMIC DNA]</scope>
    <source>
        <strain evidence="2 3">DSM 100852</strain>
        <plasmid evidence="2 3">pFA1</plasmid>
    </source>
</reference>
<sequence>MFLPKQPSKPPPSSKPGASGISALDHRPEIYEQRRIAQMMGSNESDSVIQAMLRPVRMRKDAYGYIRTASGAMRLAPRIRLKGGQNTLIEEDGPIVEGEDDYAKRWFLCFAENVSQEFWLQEDFFEREEASASLQELLGLIDQCWDGRIKRLQAFRRFNYETLDRNLYAYFIGPTQRKPYLNDQERERFLWELIRSIMNRPVEANIRLHRDLYTPRTYSQKQLGELTDISHFKPYFVGMYGKRKPDNPISPDSNVGAQMGDLSSQPTLATQSIPYEYNIYLNTMAPHTLQVVQDLMREMDTPDEKGETHVSRMDVSPLGDLGSRRDNIMIILVTPEGFESFKNFIQKYIERHPERFGEENLCLTERIAKGAGWSQDSYFRNVWEMDEKMLESVKRFYGRVTSGLERRQREAGMLSSYWYRKETQELERLNASAKQRLDSQRPLEERVDKKELRRMHTLSEKLLGQGLSEQVEKWLAHYEYIIKTRAENDRRTFFALRTIALADMMKQSPKSYYDAIRKAMRIFPKHGIDFYRPYANHPITPFTDDDVVDITEEECADVLGEDFGASGYRRPETVPFVPPTGELEPIDYNQYADKEKGAWRVNTKVVIGDERIRLKAESREQWRKELEQESTFDPTAKAPKCDDPPIDWDADKLPEL</sequence>
<geneLocation type="plasmid" evidence="2 3">
    <name>pFA1</name>
</geneLocation>
<evidence type="ECO:0000256" key="1">
    <source>
        <dbReference type="SAM" id="MobiDB-lite"/>
    </source>
</evidence>